<keyword evidence="2" id="KW-0472">Membrane</keyword>
<dbReference type="EMBL" id="BJFL01000002">
    <property type="protein sequence ID" value="GDY28774.1"/>
    <property type="molecule type" value="Genomic_DNA"/>
</dbReference>
<evidence type="ECO:0008006" key="5">
    <source>
        <dbReference type="Google" id="ProtNLM"/>
    </source>
</evidence>
<evidence type="ECO:0000256" key="1">
    <source>
        <dbReference type="SAM" id="MobiDB-lite"/>
    </source>
</evidence>
<evidence type="ECO:0000313" key="4">
    <source>
        <dbReference type="Proteomes" id="UP000298860"/>
    </source>
</evidence>
<feature type="region of interest" description="Disordered" evidence="1">
    <location>
        <begin position="230"/>
        <end position="252"/>
    </location>
</feature>
<feature type="transmembrane region" description="Helical" evidence="2">
    <location>
        <begin position="109"/>
        <end position="130"/>
    </location>
</feature>
<feature type="transmembrane region" description="Helical" evidence="2">
    <location>
        <begin position="50"/>
        <end position="70"/>
    </location>
</feature>
<protein>
    <recommendedName>
        <fullName evidence="5">DUF2637 domain-containing protein</fullName>
    </recommendedName>
</protein>
<feature type="compositionally biased region" description="Polar residues" evidence="1">
    <location>
        <begin position="234"/>
        <end position="252"/>
    </location>
</feature>
<feature type="region of interest" description="Disordered" evidence="1">
    <location>
        <begin position="136"/>
        <end position="181"/>
    </location>
</feature>
<dbReference type="Proteomes" id="UP000298860">
    <property type="component" value="Unassembled WGS sequence"/>
</dbReference>
<reference evidence="4" key="1">
    <citation type="submission" date="2019-04" db="EMBL/GenBank/DDBJ databases">
        <title>Draft genome sequence of Pseudonocardiaceae bacterium SL3-2-4.</title>
        <authorList>
            <person name="Ningsih F."/>
            <person name="Yokota A."/>
            <person name="Sakai Y."/>
            <person name="Nanatani K."/>
            <person name="Yabe S."/>
            <person name="Oetari A."/>
            <person name="Sjamsuridzal W."/>
        </authorList>
    </citation>
    <scope>NUCLEOTIDE SEQUENCE [LARGE SCALE GENOMIC DNA]</scope>
    <source>
        <strain evidence="4">SL3-2-4</strain>
    </source>
</reference>
<feature type="transmembrane region" description="Helical" evidence="2">
    <location>
        <begin position="12"/>
        <end position="35"/>
    </location>
</feature>
<dbReference type="Pfam" id="PF10935">
    <property type="entry name" value="DUF2637"/>
    <property type="match status" value="1"/>
</dbReference>
<keyword evidence="2" id="KW-1133">Transmembrane helix</keyword>
<proteinExistence type="predicted"/>
<keyword evidence="4" id="KW-1185">Reference proteome</keyword>
<sequence length="252" mass="26732">MSARNKAAGFGGWLAGAIPVLVATVLGGIGAAAGFTHTHDWAEHHGQHGWLAWADAVVIEGIATVAGFEIHRDHRAGRHPSWRSFPVVVLVVGFVVQMAAQVAEAEPSLPGWLLAAMPALGFLTVVKLLIRRIPADTPAPSTPDTDHTDKATNREAPARPAPSAATAAGASARPVPRTRLRLPTEMREAIHATADQAARDGRELTVDDVRQAVRVPADLAEQIVREINHARNGHTLTGSTTHTRQLSEGQTP</sequence>
<accession>A0A4D4J092</accession>
<feature type="transmembrane region" description="Helical" evidence="2">
    <location>
        <begin position="82"/>
        <end position="103"/>
    </location>
</feature>
<organism evidence="3 4">
    <name type="scientific">Gandjariella thermophila</name>
    <dbReference type="NCBI Taxonomy" id="1931992"/>
    <lineage>
        <taxon>Bacteria</taxon>
        <taxon>Bacillati</taxon>
        <taxon>Actinomycetota</taxon>
        <taxon>Actinomycetes</taxon>
        <taxon>Pseudonocardiales</taxon>
        <taxon>Pseudonocardiaceae</taxon>
        <taxon>Gandjariella</taxon>
    </lineage>
</organism>
<comment type="caution">
    <text evidence="3">The sequence shown here is derived from an EMBL/GenBank/DDBJ whole genome shotgun (WGS) entry which is preliminary data.</text>
</comment>
<evidence type="ECO:0000256" key="2">
    <source>
        <dbReference type="SAM" id="Phobius"/>
    </source>
</evidence>
<gene>
    <name evidence="3" type="ORF">GTS_04070</name>
</gene>
<feature type="compositionally biased region" description="Basic and acidic residues" evidence="1">
    <location>
        <begin position="144"/>
        <end position="157"/>
    </location>
</feature>
<dbReference type="InterPro" id="IPR021235">
    <property type="entry name" value="DUF2637"/>
</dbReference>
<keyword evidence="2" id="KW-0812">Transmembrane</keyword>
<feature type="compositionally biased region" description="Low complexity" evidence="1">
    <location>
        <begin position="161"/>
        <end position="181"/>
    </location>
</feature>
<dbReference type="RefSeq" id="WP_225978035.1">
    <property type="nucleotide sequence ID" value="NZ_BJFL01000002.1"/>
</dbReference>
<evidence type="ECO:0000313" key="3">
    <source>
        <dbReference type="EMBL" id="GDY28774.1"/>
    </source>
</evidence>
<name>A0A4D4J092_9PSEU</name>
<dbReference type="AlphaFoldDB" id="A0A4D4J092"/>